<evidence type="ECO:0000313" key="3">
    <source>
        <dbReference type="Proteomes" id="UP000218238"/>
    </source>
</evidence>
<evidence type="ECO:0000256" key="1">
    <source>
        <dbReference type="SAM" id="MobiDB-lite"/>
    </source>
</evidence>
<dbReference type="Proteomes" id="UP000218238">
    <property type="component" value="Unassembled WGS sequence"/>
</dbReference>
<keyword evidence="3" id="KW-1185">Reference proteome</keyword>
<protein>
    <recommendedName>
        <fullName evidence="4">DUF928 domain-containing protein</fullName>
    </recommendedName>
</protein>
<dbReference type="Pfam" id="PF06051">
    <property type="entry name" value="DUF928"/>
    <property type="match status" value="1"/>
</dbReference>
<proteinExistence type="predicted"/>
<comment type="caution">
    <text evidence="2">The sequence shown here is derived from an EMBL/GenBank/DDBJ whole genome shotgun (WGS) entry which is preliminary data.</text>
</comment>
<dbReference type="OrthoDB" id="536034at2"/>
<sequence length="242" mass="26382">MPTKNKFLLRYLQLGTALLITLSALSIWTMPSSAARVVFKPPGDRAPKTSAGGASRNDSTCGIASNKPPGENVTPLLPESDIGLTLAEHPTIFIYVPETSAKAVFFSIQDANSNNIYQDYLNLPQKAGIIRVKLPISSPGLKVDQKYKWSLAMICTPSLEPDSPFVSGWIHRVSFANTLNNTQNLTLDSVIKLAASGLWYDTIFTLAELRRAQPNNQILTTSWQDLLNSVGLNAIANEPVIN</sequence>
<dbReference type="AlphaFoldDB" id="A0A2A2TBS3"/>
<gene>
    <name evidence="2" type="ORF">CK510_25820</name>
</gene>
<dbReference type="InterPro" id="IPR010328">
    <property type="entry name" value="DUF928"/>
</dbReference>
<feature type="region of interest" description="Disordered" evidence="1">
    <location>
        <begin position="39"/>
        <end position="74"/>
    </location>
</feature>
<evidence type="ECO:0008006" key="4">
    <source>
        <dbReference type="Google" id="ProtNLM"/>
    </source>
</evidence>
<accession>A0A2A2TBS3</accession>
<dbReference type="EMBL" id="NTFS01000436">
    <property type="protein sequence ID" value="PAX51247.1"/>
    <property type="molecule type" value="Genomic_DNA"/>
</dbReference>
<organism evidence="2 3">
    <name type="scientific">Brunnivagina elsteri CCALA 953</name>
    <dbReference type="NCBI Taxonomy" id="987040"/>
    <lineage>
        <taxon>Bacteria</taxon>
        <taxon>Bacillati</taxon>
        <taxon>Cyanobacteriota</taxon>
        <taxon>Cyanophyceae</taxon>
        <taxon>Nostocales</taxon>
        <taxon>Calotrichaceae</taxon>
        <taxon>Brunnivagina</taxon>
    </lineage>
</organism>
<evidence type="ECO:0000313" key="2">
    <source>
        <dbReference type="EMBL" id="PAX51247.1"/>
    </source>
</evidence>
<reference evidence="2 3" key="1">
    <citation type="submission" date="2017-08" db="EMBL/GenBank/DDBJ databases">
        <title>Draft genome sequence of filamentous cyanobacterium Calothrix elsteri CCALA 953.</title>
        <authorList>
            <person name="Gagunashvili A.N."/>
            <person name="Elster J."/>
            <person name="Andresson O.S."/>
        </authorList>
    </citation>
    <scope>NUCLEOTIDE SEQUENCE [LARGE SCALE GENOMIC DNA]</scope>
    <source>
        <strain evidence="2 3">CCALA 953</strain>
    </source>
</reference>
<name>A0A2A2TBS3_9CYAN</name>